<dbReference type="Pfam" id="PF02581">
    <property type="entry name" value="TMP-TENI"/>
    <property type="match status" value="1"/>
</dbReference>
<comment type="catalytic activity">
    <reaction evidence="7 10">
        <text>4-methyl-5-(2-phosphooxyethyl)-thiazole + 4-amino-2-methyl-5-(diphosphooxymethyl)pyrimidine + H(+) = thiamine phosphate + diphosphate</text>
        <dbReference type="Rhea" id="RHEA:22328"/>
        <dbReference type="ChEBI" id="CHEBI:15378"/>
        <dbReference type="ChEBI" id="CHEBI:33019"/>
        <dbReference type="ChEBI" id="CHEBI:37575"/>
        <dbReference type="ChEBI" id="CHEBI:57841"/>
        <dbReference type="ChEBI" id="CHEBI:58296"/>
        <dbReference type="EC" id="2.5.1.3"/>
    </reaction>
</comment>
<keyword evidence="5" id="KW-0460">Magnesium</keyword>
<dbReference type="InterPro" id="IPR034291">
    <property type="entry name" value="TMP_synthase"/>
</dbReference>
<evidence type="ECO:0000313" key="13">
    <source>
        <dbReference type="EMBL" id="SLN34277.1"/>
    </source>
</evidence>
<evidence type="ECO:0000256" key="6">
    <source>
        <dbReference type="ARBA" id="ARBA00022977"/>
    </source>
</evidence>
<evidence type="ECO:0000259" key="12">
    <source>
        <dbReference type="Pfam" id="PF02581"/>
    </source>
</evidence>
<dbReference type="GO" id="GO:0009228">
    <property type="term" value="P:thiamine biosynthetic process"/>
    <property type="evidence" value="ECO:0007669"/>
    <property type="project" value="UniProtKB-KW"/>
</dbReference>
<evidence type="ECO:0000313" key="14">
    <source>
        <dbReference type="Proteomes" id="UP000193061"/>
    </source>
</evidence>
<dbReference type="GO" id="GO:0005737">
    <property type="term" value="C:cytoplasm"/>
    <property type="evidence" value="ECO:0007669"/>
    <property type="project" value="TreeGrafter"/>
</dbReference>
<dbReference type="GO" id="GO:0046872">
    <property type="term" value="F:metal ion binding"/>
    <property type="evidence" value="ECO:0007669"/>
    <property type="project" value="UniProtKB-KW"/>
</dbReference>
<comment type="catalytic activity">
    <reaction evidence="9 10">
        <text>2-[(2R,5Z)-2-carboxy-4-methylthiazol-5(2H)-ylidene]ethyl phosphate + 4-amino-2-methyl-5-(diphosphooxymethyl)pyrimidine + 2 H(+) = thiamine phosphate + CO2 + diphosphate</text>
        <dbReference type="Rhea" id="RHEA:47844"/>
        <dbReference type="ChEBI" id="CHEBI:15378"/>
        <dbReference type="ChEBI" id="CHEBI:16526"/>
        <dbReference type="ChEBI" id="CHEBI:33019"/>
        <dbReference type="ChEBI" id="CHEBI:37575"/>
        <dbReference type="ChEBI" id="CHEBI:57841"/>
        <dbReference type="ChEBI" id="CHEBI:62899"/>
        <dbReference type="EC" id="2.5.1.3"/>
    </reaction>
</comment>
<comment type="pathway">
    <text evidence="2 11">Cofactor biosynthesis; thiamine diphosphate biosynthesis; thiamine phosphate from 4-amino-2-methyl-5-diphosphomethylpyrimidine and 4-methyl-5-(2-phosphoethyl)-thiazole: step 1/1.</text>
</comment>
<reference evidence="13 14" key="1">
    <citation type="submission" date="2017-03" db="EMBL/GenBank/DDBJ databases">
        <authorList>
            <person name="Afonso C.L."/>
            <person name="Miller P.J."/>
            <person name="Scott M.A."/>
            <person name="Spackman E."/>
            <person name="Goraichik I."/>
            <person name="Dimitrov K.M."/>
            <person name="Suarez D.L."/>
            <person name="Swayne D.E."/>
        </authorList>
    </citation>
    <scope>NUCLEOTIDE SEQUENCE [LARGE SCALE GENOMIC DNA]</scope>
    <source>
        <strain evidence="13 14">CECT 7450</strain>
    </source>
</reference>
<evidence type="ECO:0000256" key="5">
    <source>
        <dbReference type="ARBA" id="ARBA00022842"/>
    </source>
</evidence>
<organism evidence="13 14">
    <name type="scientific">Roseovarius albus</name>
    <dbReference type="NCBI Taxonomy" id="1247867"/>
    <lineage>
        <taxon>Bacteria</taxon>
        <taxon>Pseudomonadati</taxon>
        <taxon>Pseudomonadota</taxon>
        <taxon>Alphaproteobacteria</taxon>
        <taxon>Rhodobacterales</taxon>
        <taxon>Roseobacteraceae</taxon>
        <taxon>Roseovarius</taxon>
    </lineage>
</organism>
<keyword evidence="3 10" id="KW-0808">Transferase</keyword>
<dbReference type="InterPro" id="IPR022998">
    <property type="entry name" value="ThiamineP_synth_TenI"/>
</dbReference>
<dbReference type="Proteomes" id="UP000193061">
    <property type="component" value="Unassembled WGS sequence"/>
</dbReference>
<dbReference type="NCBIfam" id="TIGR00693">
    <property type="entry name" value="thiE"/>
    <property type="match status" value="1"/>
</dbReference>
<evidence type="ECO:0000256" key="11">
    <source>
        <dbReference type="RuleBase" id="RU004253"/>
    </source>
</evidence>
<evidence type="ECO:0000256" key="4">
    <source>
        <dbReference type="ARBA" id="ARBA00022723"/>
    </source>
</evidence>
<dbReference type="PANTHER" id="PTHR20857:SF15">
    <property type="entry name" value="THIAMINE-PHOSPHATE SYNTHASE"/>
    <property type="match status" value="1"/>
</dbReference>
<dbReference type="Gene3D" id="3.20.20.70">
    <property type="entry name" value="Aldolase class I"/>
    <property type="match status" value="1"/>
</dbReference>
<evidence type="ECO:0000256" key="7">
    <source>
        <dbReference type="ARBA" id="ARBA00047334"/>
    </source>
</evidence>
<evidence type="ECO:0000256" key="2">
    <source>
        <dbReference type="ARBA" id="ARBA00005165"/>
    </source>
</evidence>
<comment type="cofactor">
    <cofactor evidence="1">
        <name>Mg(2+)</name>
        <dbReference type="ChEBI" id="CHEBI:18420"/>
    </cofactor>
</comment>
<proteinExistence type="inferred from homology"/>
<dbReference type="NCBIfam" id="NF000734">
    <property type="entry name" value="PRK00043.1-5"/>
    <property type="match status" value="1"/>
</dbReference>
<evidence type="ECO:0000256" key="8">
    <source>
        <dbReference type="ARBA" id="ARBA00047851"/>
    </source>
</evidence>
<feature type="domain" description="Thiamine phosphate synthase/TenI" evidence="12">
    <location>
        <begin position="13"/>
        <end position="179"/>
    </location>
</feature>
<protein>
    <recommendedName>
        <fullName evidence="10">Thiamine-phosphate synthase</fullName>
        <ecNumber evidence="10">2.5.1.3</ecNumber>
    </recommendedName>
    <alternativeName>
        <fullName evidence="10">Thiamine-phosphate pyrophosphorylase</fullName>
    </alternativeName>
</protein>
<comment type="similarity">
    <text evidence="10">Belongs to the thiamine-phosphate synthase family.</text>
</comment>
<dbReference type="EMBL" id="FWFX01000004">
    <property type="protein sequence ID" value="SLN34277.1"/>
    <property type="molecule type" value="Genomic_DNA"/>
</dbReference>
<keyword evidence="4" id="KW-0479">Metal-binding</keyword>
<dbReference type="PANTHER" id="PTHR20857">
    <property type="entry name" value="THIAMINE-PHOSPHATE PYROPHOSPHORYLASE"/>
    <property type="match status" value="1"/>
</dbReference>
<dbReference type="SUPFAM" id="SSF51391">
    <property type="entry name" value="Thiamin phosphate synthase"/>
    <property type="match status" value="1"/>
</dbReference>
<dbReference type="AlphaFoldDB" id="A0A1X6YZP8"/>
<evidence type="ECO:0000256" key="1">
    <source>
        <dbReference type="ARBA" id="ARBA00001946"/>
    </source>
</evidence>
<sequence length="198" mass="21877">MMERFYLITGHVGRLELLVPLGVKLVQLRIKDESEIEVRRQIARARDLCAVLGAQLVVNDFWEIALDLNCNFVHLGQEDMDQADFAALRRAGVHVGLSTHDKTELERALSHDPAYVALGPVYPTLLKKMKWAPQGLERVSKWKEIAGKTPLVAIGGLTPERAPGVFAAGADSAAVVTDIQQASDPETQTRKWLRVCAT</sequence>
<keyword evidence="14" id="KW-1185">Reference proteome</keyword>
<accession>A0A1X6YZP8</accession>
<evidence type="ECO:0000256" key="3">
    <source>
        <dbReference type="ARBA" id="ARBA00022679"/>
    </source>
</evidence>
<dbReference type="InterPro" id="IPR036206">
    <property type="entry name" value="ThiamineP_synth_sf"/>
</dbReference>
<dbReference type="InterPro" id="IPR013785">
    <property type="entry name" value="Aldolase_TIM"/>
</dbReference>
<dbReference type="CDD" id="cd00564">
    <property type="entry name" value="TMP_TenI"/>
    <property type="match status" value="1"/>
</dbReference>
<evidence type="ECO:0000256" key="10">
    <source>
        <dbReference type="RuleBase" id="RU003826"/>
    </source>
</evidence>
<dbReference type="EC" id="2.5.1.3" evidence="10"/>
<evidence type="ECO:0000256" key="9">
    <source>
        <dbReference type="ARBA" id="ARBA00047883"/>
    </source>
</evidence>
<dbReference type="GO" id="GO:0004789">
    <property type="term" value="F:thiamine-phosphate diphosphorylase activity"/>
    <property type="evidence" value="ECO:0007669"/>
    <property type="project" value="UniProtKB-EC"/>
</dbReference>
<comment type="catalytic activity">
    <reaction evidence="8 10">
        <text>2-(2-carboxy-4-methylthiazol-5-yl)ethyl phosphate + 4-amino-2-methyl-5-(diphosphooxymethyl)pyrimidine + 2 H(+) = thiamine phosphate + CO2 + diphosphate</text>
        <dbReference type="Rhea" id="RHEA:47848"/>
        <dbReference type="ChEBI" id="CHEBI:15378"/>
        <dbReference type="ChEBI" id="CHEBI:16526"/>
        <dbReference type="ChEBI" id="CHEBI:33019"/>
        <dbReference type="ChEBI" id="CHEBI:37575"/>
        <dbReference type="ChEBI" id="CHEBI:57841"/>
        <dbReference type="ChEBI" id="CHEBI:62890"/>
        <dbReference type="EC" id="2.5.1.3"/>
    </reaction>
</comment>
<name>A0A1X6YZP8_9RHOB</name>
<gene>
    <name evidence="13" type="primary">thiE</name>
    <name evidence="13" type="ORF">ROA7450_01530</name>
</gene>
<keyword evidence="6 10" id="KW-0784">Thiamine biosynthesis</keyword>